<dbReference type="PANTHER" id="PTHR21716">
    <property type="entry name" value="TRANSMEMBRANE PROTEIN"/>
    <property type="match status" value="1"/>
</dbReference>
<feature type="region of interest" description="Disordered" evidence="6">
    <location>
        <begin position="364"/>
        <end position="386"/>
    </location>
</feature>
<keyword evidence="5 7" id="KW-0472">Membrane</keyword>
<feature type="transmembrane region" description="Helical" evidence="7">
    <location>
        <begin position="251"/>
        <end position="273"/>
    </location>
</feature>
<feature type="transmembrane region" description="Helical" evidence="7">
    <location>
        <begin position="73"/>
        <end position="96"/>
    </location>
</feature>
<feature type="transmembrane region" description="Helical" evidence="7">
    <location>
        <begin position="317"/>
        <end position="347"/>
    </location>
</feature>
<name>A0AA42J0E9_9FIRM</name>
<dbReference type="GO" id="GO:0016020">
    <property type="term" value="C:membrane"/>
    <property type="evidence" value="ECO:0007669"/>
    <property type="project" value="UniProtKB-SubCell"/>
</dbReference>
<comment type="subcellular location">
    <subcellularLocation>
        <location evidence="1">Membrane</location>
        <topology evidence="1">Multi-pass membrane protein</topology>
    </subcellularLocation>
</comment>
<reference evidence="8" key="1">
    <citation type="journal article" date="2023" name="Int. J. Syst. Evol. Microbiol.">
        <title>&lt;i&gt;Holtiella tumoricola&lt;/i&gt; gen. nov. sp. nov., isolated from a human clinical sample.</title>
        <authorList>
            <person name="Allen-Vercoe E."/>
            <person name="Daigneault M.C."/>
            <person name="Vancuren S.J."/>
            <person name="Cochrane K."/>
            <person name="O'Neal L.L."/>
            <person name="Sankaranarayanan K."/>
            <person name="Lawson P.A."/>
        </authorList>
    </citation>
    <scope>NUCLEOTIDE SEQUENCE</scope>
    <source>
        <strain evidence="8">CC70A</strain>
    </source>
</reference>
<feature type="transmembrane region" description="Helical" evidence="7">
    <location>
        <begin position="228"/>
        <end position="245"/>
    </location>
</feature>
<feature type="transmembrane region" description="Helical" evidence="7">
    <location>
        <begin position="40"/>
        <end position="61"/>
    </location>
</feature>
<feature type="transmembrane region" description="Helical" evidence="7">
    <location>
        <begin position="165"/>
        <end position="186"/>
    </location>
</feature>
<dbReference type="AlphaFoldDB" id="A0AA42J0E9"/>
<evidence type="ECO:0000256" key="4">
    <source>
        <dbReference type="ARBA" id="ARBA00022989"/>
    </source>
</evidence>
<evidence type="ECO:0000256" key="7">
    <source>
        <dbReference type="SAM" id="Phobius"/>
    </source>
</evidence>
<evidence type="ECO:0000256" key="5">
    <source>
        <dbReference type="ARBA" id="ARBA00023136"/>
    </source>
</evidence>
<feature type="transmembrane region" description="Helical" evidence="7">
    <location>
        <begin position="17"/>
        <end position="34"/>
    </location>
</feature>
<dbReference type="InterPro" id="IPR002549">
    <property type="entry name" value="AI-2E-like"/>
</dbReference>
<keyword evidence="9" id="KW-1185">Reference proteome</keyword>
<feature type="transmembrane region" description="Helical" evidence="7">
    <location>
        <begin position="285"/>
        <end position="305"/>
    </location>
</feature>
<comment type="caution">
    <text evidence="8">The sequence shown here is derived from an EMBL/GenBank/DDBJ whole genome shotgun (WGS) entry which is preliminary data.</text>
</comment>
<protein>
    <submittedName>
        <fullName evidence="8">Sporulation integral membrane protein YtvI</fullName>
    </submittedName>
</protein>
<evidence type="ECO:0000256" key="1">
    <source>
        <dbReference type="ARBA" id="ARBA00004141"/>
    </source>
</evidence>
<evidence type="ECO:0000313" key="9">
    <source>
        <dbReference type="Proteomes" id="UP001169242"/>
    </source>
</evidence>
<comment type="similarity">
    <text evidence="2">Belongs to the autoinducer-2 exporter (AI-2E) (TC 2.A.86) family.</text>
</comment>
<sequence length="386" mass="42927">MLTDRAEQWYEKMGKKFGRVISFILILFGVYIFFKYILELILPFVIAWILASLLDPFVTFLKKKLKVHRGLGTLLSMATVLTAFFGLITFLVKLLWQQIVGFADAFPNYAEQIQYTLENIQVQFQGVMDTLPLPEAIQSLDDLINTVLNSISGFLSDLVSSTASIVSKVPNGVFFIIVVLIATFFMTKDRKMIKDFVKAQLPEKLTDKVVLLQNGLKRALGGYVKTQLILMCFTFVICLIGLLILQRPYVLLVALGIAILDALPLFGSGAVLIPWSIFHLLSGNVVLAIGLIAIYGIIAVMRQIMEPKVLSTQIGVYALVTVMAMYIGFKVIGVFGLIIGPIIAVMLKTLQTIGLLPNFKPVPDNDNEQPMKGQLKLDQLDKTNSK</sequence>
<dbReference type="RefSeq" id="WP_271011559.1">
    <property type="nucleotide sequence ID" value="NZ_JAQIFT010000028.1"/>
</dbReference>
<evidence type="ECO:0000256" key="3">
    <source>
        <dbReference type="ARBA" id="ARBA00022692"/>
    </source>
</evidence>
<proteinExistence type="inferred from homology"/>
<accession>A0AA42J0E9</accession>
<evidence type="ECO:0000313" key="8">
    <source>
        <dbReference type="EMBL" id="MDA3731116.1"/>
    </source>
</evidence>
<evidence type="ECO:0000256" key="6">
    <source>
        <dbReference type="SAM" id="MobiDB-lite"/>
    </source>
</evidence>
<dbReference type="EMBL" id="JAQIFT010000028">
    <property type="protein sequence ID" value="MDA3731116.1"/>
    <property type="molecule type" value="Genomic_DNA"/>
</dbReference>
<dbReference type="NCBIfam" id="TIGR02872">
    <property type="entry name" value="spore_ytvI"/>
    <property type="match status" value="1"/>
</dbReference>
<keyword evidence="3 7" id="KW-0812">Transmembrane</keyword>
<gene>
    <name evidence="8" type="primary">ytvI</name>
    <name evidence="8" type="ORF">PBV87_06395</name>
</gene>
<organism evidence="8 9">
    <name type="scientific">Holtiella tumoricola</name>
    <dbReference type="NCBI Taxonomy" id="3018743"/>
    <lineage>
        <taxon>Bacteria</taxon>
        <taxon>Bacillati</taxon>
        <taxon>Bacillota</taxon>
        <taxon>Clostridia</taxon>
        <taxon>Lachnospirales</taxon>
        <taxon>Cellulosilyticaceae</taxon>
        <taxon>Holtiella</taxon>
    </lineage>
</organism>
<dbReference type="Pfam" id="PF01594">
    <property type="entry name" value="AI-2E_transport"/>
    <property type="match status" value="1"/>
</dbReference>
<dbReference type="PANTHER" id="PTHR21716:SF68">
    <property type="entry name" value="TRANSPORT PROTEIN YTVI-RELATED"/>
    <property type="match status" value="1"/>
</dbReference>
<dbReference type="GO" id="GO:0055085">
    <property type="term" value="P:transmembrane transport"/>
    <property type="evidence" value="ECO:0007669"/>
    <property type="project" value="TreeGrafter"/>
</dbReference>
<evidence type="ECO:0000256" key="2">
    <source>
        <dbReference type="ARBA" id="ARBA00009773"/>
    </source>
</evidence>
<dbReference type="InterPro" id="IPR014227">
    <property type="entry name" value="YtvI-like"/>
</dbReference>
<dbReference type="Proteomes" id="UP001169242">
    <property type="component" value="Unassembled WGS sequence"/>
</dbReference>
<keyword evidence="4 7" id="KW-1133">Transmembrane helix</keyword>